<keyword evidence="1" id="KW-0472">Membrane</keyword>
<name>A0A841K4F3_9BACT</name>
<dbReference type="Proteomes" id="UP000538666">
    <property type="component" value="Unassembled WGS sequence"/>
</dbReference>
<proteinExistence type="predicted"/>
<evidence type="ECO:0000313" key="3">
    <source>
        <dbReference type="Proteomes" id="UP000538666"/>
    </source>
</evidence>
<keyword evidence="1" id="KW-0812">Transmembrane</keyword>
<gene>
    <name evidence="2" type="ORF">HNQ77_005445</name>
</gene>
<dbReference type="EMBL" id="JACHEK010000016">
    <property type="protein sequence ID" value="MBB6147447.1"/>
    <property type="molecule type" value="Genomic_DNA"/>
</dbReference>
<sequence length="138" mass="14921">MIGFGSGARRRIVLIAMAGVIAVILFVCCLWHWKQTRAAKHVTVALSPATLRLPFTLPCAVDAGDANPLYAAVRGRDRTLLLDMVAQRRVMMVKQGTPVDLLPASQIVIVSLSRGGHGGLSCYIPSDIVPVIEHQIPR</sequence>
<protein>
    <submittedName>
        <fullName evidence="2">Uncharacterized protein</fullName>
    </submittedName>
</protein>
<keyword evidence="1" id="KW-1133">Transmembrane helix</keyword>
<feature type="transmembrane region" description="Helical" evidence="1">
    <location>
        <begin position="12"/>
        <end position="33"/>
    </location>
</feature>
<dbReference type="AlphaFoldDB" id="A0A841K4F3"/>
<reference evidence="2 3" key="1">
    <citation type="submission" date="2020-08" db="EMBL/GenBank/DDBJ databases">
        <title>Genomic Encyclopedia of Type Strains, Phase IV (KMG-IV): sequencing the most valuable type-strain genomes for metagenomic binning, comparative biology and taxonomic classification.</title>
        <authorList>
            <person name="Goeker M."/>
        </authorList>
    </citation>
    <scope>NUCLEOTIDE SEQUENCE [LARGE SCALE GENOMIC DNA]</scope>
    <source>
        <strain evidence="2 3">DSM 103733</strain>
    </source>
</reference>
<evidence type="ECO:0000256" key="1">
    <source>
        <dbReference type="SAM" id="Phobius"/>
    </source>
</evidence>
<evidence type="ECO:0000313" key="2">
    <source>
        <dbReference type="EMBL" id="MBB6147447.1"/>
    </source>
</evidence>
<organism evidence="2 3">
    <name type="scientific">Silvibacterium bohemicum</name>
    <dbReference type="NCBI Taxonomy" id="1577686"/>
    <lineage>
        <taxon>Bacteria</taxon>
        <taxon>Pseudomonadati</taxon>
        <taxon>Acidobacteriota</taxon>
        <taxon>Terriglobia</taxon>
        <taxon>Terriglobales</taxon>
        <taxon>Acidobacteriaceae</taxon>
        <taxon>Silvibacterium</taxon>
    </lineage>
</organism>
<keyword evidence="3" id="KW-1185">Reference proteome</keyword>
<accession>A0A841K4F3</accession>
<comment type="caution">
    <text evidence="2">The sequence shown here is derived from an EMBL/GenBank/DDBJ whole genome shotgun (WGS) entry which is preliminary data.</text>
</comment>